<dbReference type="STRING" id="310297.BHV76_01410"/>
<protein>
    <submittedName>
        <fullName evidence="2">Uncharacterized protein</fullName>
    </submittedName>
</protein>
<dbReference type="EMBL" id="QSTF01000078">
    <property type="protein sequence ID" value="RGM34210.1"/>
    <property type="molecule type" value="Genomic_DNA"/>
</dbReference>
<evidence type="ECO:0000313" key="5">
    <source>
        <dbReference type="Proteomes" id="UP000260862"/>
    </source>
</evidence>
<evidence type="ECO:0000313" key="3">
    <source>
        <dbReference type="EMBL" id="RGS06496.1"/>
    </source>
</evidence>
<dbReference type="Proteomes" id="UP000285750">
    <property type="component" value="Unassembled WGS sequence"/>
</dbReference>
<dbReference type="EMBL" id="QRUY01000022">
    <property type="protein sequence ID" value="RGS06496.1"/>
    <property type="molecule type" value="Genomic_DNA"/>
</dbReference>
<dbReference type="EMBL" id="QSQT01000005">
    <property type="protein sequence ID" value="RGK57402.1"/>
    <property type="molecule type" value="Genomic_DNA"/>
</dbReference>
<evidence type="ECO:0000313" key="2">
    <source>
        <dbReference type="EMBL" id="RGM34210.1"/>
    </source>
</evidence>
<evidence type="ECO:0000313" key="4">
    <source>
        <dbReference type="Proteomes" id="UP000260780"/>
    </source>
</evidence>
<evidence type="ECO:0000313" key="6">
    <source>
        <dbReference type="Proteomes" id="UP000285750"/>
    </source>
</evidence>
<name>A0A3E4VW93_9BACT</name>
<keyword evidence="5" id="KW-1185">Reference proteome</keyword>
<reference evidence="4 5" key="1">
    <citation type="submission" date="2018-08" db="EMBL/GenBank/DDBJ databases">
        <title>A genome reference for cultivated species of the human gut microbiota.</title>
        <authorList>
            <person name="Zou Y."/>
            <person name="Xue W."/>
            <person name="Luo G."/>
        </authorList>
    </citation>
    <scope>NUCLEOTIDE SEQUENCE [LARGE SCALE GENOMIC DNA]</scope>
    <source>
        <strain evidence="3 6">AF24-16AC</strain>
        <strain evidence="2 4">OM08-14</strain>
        <strain evidence="1 5">TF10-3AC</strain>
    </source>
</reference>
<accession>A0A3E4VW93</accession>
<comment type="caution">
    <text evidence="2">The sequence shown here is derived from an EMBL/GenBank/DDBJ whole genome shotgun (WGS) entry which is preliminary data.</text>
</comment>
<dbReference type="Proteomes" id="UP000260780">
    <property type="component" value="Unassembled WGS sequence"/>
</dbReference>
<dbReference type="Proteomes" id="UP000260862">
    <property type="component" value="Unassembled WGS sequence"/>
</dbReference>
<gene>
    <name evidence="3" type="ORF">DWY14_10555</name>
    <name evidence="2" type="ORF">DXC17_17160</name>
    <name evidence="1" type="ORF">DXD04_04100</name>
</gene>
<sequence length="71" mass="8018">MFLMSCILYLYIIVCKITVFQRKAGILCRVFIFFGGNWTADAGLHGEETSVRAFKGILLPGMKKRCKTLVV</sequence>
<dbReference type="AlphaFoldDB" id="A0A3E4VW93"/>
<organism evidence="2 4">
    <name type="scientific">Phocaeicola plebeius</name>
    <dbReference type="NCBI Taxonomy" id="310297"/>
    <lineage>
        <taxon>Bacteria</taxon>
        <taxon>Pseudomonadati</taxon>
        <taxon>Bacteroidota</taxon>
        <taxon>Bacteroidia</taxon>
        <taxon>Bacteroidales</taxon>
        <taxon>Bacteroidaceae</taxon>
        <taxon>Phocaeicola</taxon>
    </lineage>
</organism>
<evidence type="ECO:0000313" key="1">
    <source>
        <dbReference type="EMBL" id="RGK57402.1"/>
    </source>
</evidence>
<proteinExistence type="predicted"/>